<dbReference type="InterPro" id="IPR036638">
    <property type="entry name" value="HLH_DNA-bd_sf"/>
</dbReference>
<evidence type="ECO:0000313" key="1">
    <source>
        <dbReference type="EMBL" id="KGP71438.1"/>
    </source>
</evidence>
<keyword evidence="2" id="KW-1185">Reference proteome</keyword>
<evidence type="ECO:0000313" key="2">
    <source>
        <dbReference type="Proteomes" id="UP000030147"/>
    </source>
</evidence>
<dbReference type="InterPro" id="IPR037208">
    <property type="entry name" value="Spo0E-like_sf"/>
</dbReference>
<reference evidence="1 2" key="1">
    <citation type="journal article" date="2015" name="Stand. Genomic Sci.">
        <title>High quality draft genome sequence of the moderately halophilic bacterium Pontibacillus yanchengensis Y32(T) and comparison among Pontibacillus genomes.</title>
        <authorList>
            <person name="Huang J."/>
            <person name="Qiao Z.X."/>
            <person name="Tang J.W."/>
            <person name="Wang G."/>
        </authorList>
    </citation>
    <scope>NUCLEOTIDE SEQUENCE [LARGE SCALE GENOMIC DNA]</scope>
    <source>
        <strain evidence="1 2">Y32</strain>
    </source>
</reference>
<protein>
    <recommendedName>
        <fullName evidence="3">Sporulation protein Spo0E</fullName>
    </recommendedName>
</protein>
<sequence>MTTTQQLTERIELLRNRMIKVATVKGFTSDESLAISQELDYLLNMYEVEKQDHSKHTKSIT</sequence>
<dbReference type="SUPFAM" id="SSF140500">
    <property type="entry name" value="BAS1536-like"/>
    <property type="match status" value="1"/>
</dbReference>
<evidence type="ECO:0008006" key="3">
    <source>
        <dbReference type="Google" id="ProtNLM"/>
    </source>
</evidence>
<dbReference type="InterPro" id="IPR018540">
    <property type="entry name" value="Spo0E-like"/>
</dbReference>
<dbReference type="Gene3D" id="4.10.280.10">
    <property type="entry name" value="Helix-loop-helix DNA-binding domain"/>
    <property type="match status" value="1"/>
</dbReference>
<dbReference type="Proteomes" id="UP000030147">
    <property type="component" value="Unassembled WGS sequence"/>
</dbReference>
<dbReference type="AlphaFoldDB" id="A0A0A2TAJ9"/>
<dbReference type="eggNOG" id="ENOG5030CE5">
    <property type="taxonomic scope" value="Bacteria"/>
</dbReference>
<comment type="caution">
    <text evidence="1">The sequence shown here is derived from an EMBL/GenBank/DDBJ whole genome shotgun (WGS) entry which is preliminary data.</text>
</comment>
<dbReference type="GO" id="GO:0043937">
    <property type="term" value="P:regulation of sporulation"/>
    <property type="evidence" value="ECO:0007669"/>
    <property type="project" value="InterPro"/>
</dbReference>
<dbReference type="EMBL" id="AVBF01000063">
    <property type="protein sequence ID" value="KGP71438.1"/>
    <property type="molecule type" value="Genomic_DNA"/>
</dbReference>
<gene>
    <name evidence="1" type="ORF">N782_19280</name>
</gene>
<proteinExistence type="predicted"/>
<accession>A0A0A2TAJ9</accession>
<dbReference type="Pfam" id="PF09388">
    <property type="entry name" value="SpoOE-like"/>
    <property type="match status" value="1"/>
</dbReference>
<dbReference type="OrthoDB" id="2692170at2"/>
<organism evidence="1 2">
    <name type="scientific">Pontibacillus yanchengensis Y32</name>
    <dbReference type="NCBI Taxonomy" id="1385514"/>
    <lineage>
        <taxon>Bacteria</taxon>
        <taxon>Bacillati</taxon>
        <taxon>Bacillota</taxon>
        <taxon>Bacilli</taxon>
        <taxon>Bacillales</taxon>
        <taxon>Bacillaceae</taxon>
        <taxon>Pontibacillus</taxon>
    </lineage>
</organism>
<dbReference type="GO" id="GO:0046983">
    <property type="term" value="F:protein dimerization activity"/>
    <property type="evidence" value="ECO:0007669"/>
    <property type="project" value="InterPro"/>
</dbReference>
<name>A0A0A2TAJ9_9BACI</name>